<dbReference type="OrthoDB" id="151490at2759"/>
<dbReference type="RefSeq" id="XP_003955076.1">
    <property type="nucleotide sequence ID" value="XM_003955027.1"/>
</dbReference>
<evidence type="ECO:0000256" key="8">
    <source>
        <dbReference type="ARBA" id="ARBA00022763"/>
    </source>
</evidence>
<feature type="domain" description="ATP-dependent DNA ligase family profile" evidence="17">
    <location>
        <begin position="370"/>
        <end position="498"/>
    </location>
</feature>
<evidence type="ECO:0000256" key="4">
    <source>
        <dbReference type="ARBA" id="ARBA00022598"/>
    </source>
</evidence>
<dbReference type="InterPro" id="IPR012340">
    <property type="entry name" value="NA-bd_OB-fold"/>
</dbReference>
<dbReference type="InterPro" id="IPR012310">
    <property type="entry name" value="DNA_ligase_ATP-dep_cent"/>
</dbReference>
<dbReference type="eggNOG" id="KOG0966">
    <property type="taxonomic scope" value="Eukaryota"/>
</dbReference>
<evidence type="ECO:0000256" key="2">
    <source>
        <dbReference type="ARBA" id="ARBA00004123"/>
    </source>
</evidence>
<comment type="catalytic activity">
    <reaction evidence="14 15">
        <text>ATP + (deoxyribonucleotide)n-3'-hydroxyl + 5'-phospho-(deoxyribonucleotide)m = (deoxyribonucleotide)n+m + AMP + diphosphate.</text>
        <dbReference type="EC" id="6.5.1.1"/>
    </reaction>
</comment>
<dbReference type="Gene3D" id="2.40.50.140">
    <property type="entry name" value="Nucleic acid-binding proteins"/>
    <property type="match status" value="1"/>
</dbReference>
<evidence type="ECO:0000256" key="6">
    <source>
        <dbReference type="ARBA" id="ARBA00022737"/>
    </source>
</evidence>
<dbReference type="Pfam" id="PF04675">
    <property type="entry name" value="DNA_ligase_A_N"/>
    <property type="match status" value="1"/>
</dbReference>
<evidence type="ECO:0000256" key="10">
    <source>
        <dbReference type="ARBA" id="ARBA00022842"/>
    </source>
</evidence>
<feature type="domain" description="BRCT" evidence="18">
    <location>
        <begin position="684"/>
        <end position="783"/>
    </location>
</feature>
<comment type="similarity">
    <text evidence="3 16">Belongs to the ATP-dependent DNA ligase family.</text>
</comment>
<comment type="cofactor">
    <cofactor evidence="1">
        <name>Mg(2+)</name>
        <dbReference type="ChEBI" id="CHEBI:18420"/>
    </cofactor>
</comment>
<dbReference type="SUPFAM" id="SSF56091">
    <property type="entry name" value="DNA ligase/mRNA capping enzyme, catalytic domain"/>
    <property type="match status" value="1"/>
</dbReference>
<evidence type="ECO:0000256" key="1">
    <source>
        <dbReference type="ARBA" id="ARBA00001946"/>
    </source>
</evidence>
<dbReference type="EC" id="6.5.1.1" evidence="15"/>
<dbReference type="GO" id="GO:0071897">
    <property type="term" value="P:DNA biosynthetic process"/>
    <property type="evidence" value="ECO:0007669"/>
    <property type="project" value="InterPro"/>
</dbReference>
<evidence type="ECO:0000313" key="19">
    <source>
        <dbReference type="EMBL" id="CCF55941.1"/>
    </source>
</evidence>
<dbReference type="PROSITE" id="PS50172">
    <property type="entry name" value="BRCT"/>
    <property type="match status" value="2"/>
</dbReference>
<name>H2ANJ1_KAZAF</name>
<dbReference type="GO" id="GO:0097680">
    <property type="term" value="P:double-strand break repair via classical nonhomologous end joining"/>
    <property type="evidence" value="ECO:0007669"/>
    <property type="project" value="EnsemblFungi"/>
</dbReference>
<evidence type="ECO:0000256" key="15">
    <source>
        <dbReference type="RuleBase" id="RU000617"/>
    </source>
</evidence>
<dbReference type="KEGG" id="kaf:KAFR_0A05050"/>
<evidence type="ECO:0000313" key="20">
    <source>
        <dbReference type="Proteomes" id="UP000005220"/>
    </source>
</evidence>
<keyword evidence="10" id="KW-0460">Magnesium</keyword>
<dbReference type="GO" id="GO:0032807">
    <property type="term" value="C:DNA ligase IV complex"/>
    <property type="evidence" value="ECO:0007669"/>
    <property type="project" value="EnsemblFungi"/>
</dbReference>
<gene>
    <name evidence="19" type="primary">KAFR0A05050</name>
    <name evidence="19" type="ORF">KAFR_0A05050</name>
</gene>
<evidence type="ECO:0000256" key="11">
    <source>
        <dbReference type="ARBA" id="ARBA00023172"/>
    </source>
</evidence>
<dbReference type="SUPFAM" id="SSF50249">
    <property type="entry name" value="Nucleic acid-binding proteins"/>
    <property type="match status" value="1"/>
</dbReference>
<accession>H2ANJ1</accession>
<proteinExistence type="inferred from homology"/>
<dbReference type="FunCoup" id="H2ANJ1">
    <property type="interactions" value="626"/>
</dbReference>
<dbReference type="InterPro" id="IPR012308">
    <property type="entry name" value="DNA_ligase_ATP-dep_N"/>
</dbReference>
<dbReference type="GO" id="GO:0003910">
    <property type="term" value="F:DNA ligase (ATP) activity"/>
    <property type="evidence" value="ECO:0007669"/>
    <property type="project" value="UniProtKB-EC"/>
</dbReference>
<evidence type="ECO:0000256" key="14">
    <source>
        <dbReference type="ARBA" id="ARBA00034003"/>
    </source>
</evidence>
<sequence>MDLTVPEVEVPRNFAPSPQFKWLCEELFSKLEEVPNQRHLTTKRITLRYYEIITNFVNLWRTTVGDDIYPALILALPYRDRRMYNVKDYTLIKAICTYLKLPKNSFTEKRLLNWKQRADRSVKLSVSCVNEMRKRKSEPVEKSPITLDELNTLLDFLSQDRNIKGRGYKNLSESSIFTYCIEKMSFMELRYFFDIILKARVIGPHEHKLLNAWHPDAEDYLSVVSDLKTVCTRLWNPNIRLRHDELSINIGYAFAPHLAKKLSISYDKICKKLKNDFFIEEKMDGERIQIHYMDYGNDIKFLSRRGVDYTYLYGENLSTGTIACYLKLNRDVKECVLDGEMVTYDEDQDILLPFGMVKSAAMNALTKEEISGQDYHPLLMVFDLVFLNGSSLVEFPLYQRKDYLASVLEPYRARVQIVNFTRCSNENIIRKSLEHAISVGSEGIVLKNYNSRYMIGSRNDSWIKIKPEYLEQFGENMDLIVIGRDSAKKDSFYCGLTVLDEEEEKLVEEIDKGVVNLVSDESDYENPENNRHIKKVVSFCMIANGISQNEYKEIYRKTRGFWKKTEEVPPPPELIEFGTQVPMEWIEPEHSVVLEIKARSLDNTESSCKRFKAGCTLYGGYCRRIRDDVDWKSSFSLAELRRDRRIKHYPGTSEKDTLLKSKKRRKKQLLTPLNQNLNPRDIQTTSKIFDGLFFYILSDYFDTNENVRISKDDLQKLLLENGGKISHNIVSKRESKSNLRILCGKYTAECNVLIKRGYDILSPQWVIDCVENKKIVKIEPSHCFSVSDDLMALAMRRVDKYGDSYESLLSVSRLSYILRSSKDISPDLLSPANMSLDFEKVPYFLFWRRKAFVMEHNFDKSSIRETILKIQLYGGKVVKNISECNIVIFPKAEITVIRESMKFIRNTLAKTVSTSVELPMLPRIVSFEWIDASIEKNVQVPEEDYVPM</sequence>
<dbReference type="PANTHER" id="PTHR45997:SF1">
    <property type="entry name" value="DNA LIGASE 4"/>
    <property type="match status" value="1"/>
</dbReference>
<dbReference type="GO" id="GO:0006297">
    <property type="term" value="P:nucleotide-excision repair, DNA gap filling"/>
    <property type="evidence" value="ECO:0007669"/>
    <property type="project" value="TreeGrafter"/>
</dbReference>
<evidence type="ECO:0000256" key="16">
    <source>
        <dbReference type="RuleBase" id="RU004196"/>
    </source>
</evidence>
<keyword evidence="7 15" id="KW-0547">Nucleotide-binding</keyword>
<dbReference type="Pfam" id="PF01068">
    <property type="entry name" value="DNA_ligase_A_M"/>
    <property type="match status" value="1"/>
</dbReference>
<keyword evidence="4 15" id="KW-0436">Ligase</keyword>
<keyword evidence="5" id="KW-0479">Metal-binding</keyword>
<dbReference type="InterPro" id="IPR001357">
    <property type="entry name" value="BRCT_dom"/>
</dbReference>
<dbReference type="PROSITE" id="PS00697">
    <property type="entry name" value="DNA_LIGASE_A1"/>
    <property type="match status" value="1"/>
</dbReference>
<dbReference type="SMART" id="SM00292">
    <property type="entry name" value="BRCT"/>
    <property type="match status" value="2"/>
</dbReference>
<keyword evidence="20" id="KW-1185">Reference proteome</keyword>
<dbReference type="Gene3D" id="1.10.3260.10">
    <property type="entry name" value="DNA ligase, ATP-dependent, N-terminal domain"/>
    <property type="match status" value="1"/>
</dbReference>
<feature type="domain" description="BRCT" evidence="18">
    <location>
        <begin position="870"/>
        <end position="947"/>
    </location>
</feature>
<dbReference type="Gene3D" id="3.40.50.10190">
    <property type="entry name" value="BRCT domain"/>
    <property type="match status" value="2"/>
</dbReference>
<dbReference type="NCBIfam" id="TIGR00574">
    <property type="entry name" value="dnl1"/>
    <property type="match status" value="1"/>
</dbReference>
<evidence type="ECO:0000256" key="5">
    <source>
        <dbReference type="ARBA" id="ARBA00022723"/>
    </source>
</evidence>
<dbReference type="InterPro" id="IPR036420">
    <property type="entry name" value="BRCT_dom_sf"/>
</dbReference>
<evidence type="ECO:0000256" key="7">
    <source>
        <dbReference type="ARBA" id="ARBA00022741"/>
    </source>
</evidence>
<dbReference type="GO" id="GO:0046872">
    <property type="term" value="F:metal ion binding"/>
    <property type="evidence" value="ECO:0007669"/>
    <property type="project" value="UniProtKB-KW"/>
</dbReference>
<keyword evidence="9 15" id="KW-0067">ATP-binding</keyword>
<dbReference type="CDD" id="cd07903">
    <property type="entry name" value="Adenylation_DNA_ligase_IV"/>
    <property type="match status" value="1"/>
</dbReference>
<dbReference type="SUPFAM" id="SSF52113">
    <property type="entry name" value="BRCT domain"/>
    <property type="match status" value="2"/>
</dbReference>
<dbReference type="GO" id="GO:0005524">
    <property type="term" value="F:ATP binding"/>
    <property type="evidence" value="ECO:0007669"/>
    <property type="project" value="UniProtKB-KW"/>
</dbReference>
<dbReference type="GeneID" id="13886058"/>
<dbReference type="CDD" id="cd17744">
    <property type="entry name" value="BRCT_MDC1_rpt1"/>
    <property type="match status" value="1"/>
</dbReference>
<evidence type="ECO:0000256" key="9">
    <source>
        <dbReference type="ARBA" id="ARBA00022840"/>
    </source>
</evidence>
<dbReference type="PANTHER" id="PTHR45997">
    <property type="entry name" value="DNA LIGASE 4"/>
    <property type="match status" value="1"/>
</dbReference>
<dbReference type="GO" id="GO:0043007">
    <property type="term" value="P:maintenance of rDNA"/>
    <property type="evidence" value="ECO:0007669"/>
    <property type="project" value="EnsemblFungi"/>
</dbReference>
<dbReference type="Proteomes" id="UP000005220">
    <property type="component" value="Chromosome 1"/>
</dbReference>
<dbReference type="Gene3D" id="3.30.470.30">
    <property type="entry name" value="DNA ligase/mRNA capping enzyme"/>
    <property type="match status" value="1"/>
</dbReference>
<dbReference type="CDD" id="cd07968">
    <property type="entry name" value="OBF_DNA_ligase_IV"/>
    <property type="match status" value="1"/>
</dbReference>
<reference evidence="19 20" key="1">
    <citation type="journal article" date="2011" name="Proc. Natl. Acad. Sci. U.S.A.">
        <title>Evolutionary erosion of yeast sex chromosomes by mating-type switching accidents.</title>
        <authorList>
            <person name="Gordon J.L."/>
            <person name="Armisen D."/>
            <person name="Proux-Wera E."/>
            <person name="Oheigeartaigh S.S."/>
            <person name="Byrne K.P."/>
            <person name="Wolfe K.H."/>
        </authorList>
    </citation>
    <scope>NUCLEOTIDE SEQUENCE [LARGE SCALE GENOMIC DNA]</scope>
    <source>
        <strain evidence="20">ATCC 22294 / BCRC 22015 / CBS 2517 / CECT 1963 / NBRC 1671 / NRRL Y-8276</strain>
    </source>
</reference>
<dbReference type="EMBL" id="HE650821">
    <property type="protein sequence ID" value="CCF55941.1"/>
    <property type="molecule type" value="Genomic_DNA"/>
</dbReference>
<dbReference type="AlphaFoldDB" id="H2ANJ1"/>
<organism evidence="19 20">
    <name type="scientific">Kazachstania africana (strain ATCC 22294 / BCRC 22015 / CBS 2517 / CECT 1963 / NBRC 1671 / NRRL Y-8276)</name>
    <name type="common">Yeast</name>
    <name type="synonym">Kluyveromyces africanus</name>
    <dbReference type="NCBI Taxonomy" id="1071382"/>
    <lineage>
        <taxon>Eukaryota</taxon>
        <taxon>Fungi</taxon>
        <taxon>Dikarya</taxon>
        <taxon>Ascomycota</taxon>
        <taxon>Saccharomycotina</taxon>
        <taxon>Saccharomycetes</taxon>
        <taxon>Saccharomycetales</taxon>
        <taxon>Saccharomycetaceae</taxon>
        <taxon>Kazachstania</taxon>
    </lineage>
</organism>
<evidence type="ECO:0000256" key="3">
    <source>
        <dbReference type="ARBA" id="ARBA00007572"/>
    </source>
</evidence>
<dbReference type="GO" id="GO:0006310">
    <property type="term" value="P:DNA recombination"/>
    <property type="evidence" value="ECO:0007669"/>
    <property type="project" value="UniProtKB-KW"/>
</dbReference>
<dbReference type="Pfam" id="PF16589">
    <property type="entry name" value="BRCT_2"/>
    <property type="match status" value="1"/>
</dbReference>
<keyword evidence="11 15" id="KW-0233">DNA recombination</keyword>
<dbReference type="InterPro" id="IPR029710">
    <property type="entry name" value="LIG4"/>
</dbReference>
<dbReference type="STRING" id="1071382.H2ANJ1"/>
<evidence type="ECO:0000259" key="18">
    <source>
        <dbReference type="PROSITE" id="PS50172"/>
    </source>
</evidence>
<keyword evidence="8 15" id="KW-0227">DNA damage</keyword>
<protein>
    <recommendedName>
        <fullName evidence="15">DNA ligase</fullName>
        <ecNumber evidence="15">6.5.1.1</ecNumber>
    </recommendedName>
</protein>
<dbReference type="InterPro" id="IPR016059">
    <property type="entry name" value="DNA_ligase_ATP-dep_CS"/>
</dbReference>
<dbReference type="InterPro" id="IPR036599">
    <property type="entry name" value="DNA_ligase_N_sf"/>
</dbReference>
<evidence type="ECO:0000259" key="17">
    <source>
        <dbReference type="PROSITE" id="PS50160"/>
    </source>
</evidence>
<dbReference type="PROSITE" id="PS50160">
    <property type="entry name" value="DNA_LIGASE_A3"/>
    <property type="match status" value="1"/>
</dbReference>
<keyword evidence="6" id="KW-0677">Repeat</keyword>
<dbReference type="GO" id="GO:0003677">
    <property type="term" value="F:DNA binding"/>
    <property type="evidence" value="ECO:0007669"/>
    <property type="project" value="InterPro"/>
</dbReference>
<dbReference type="HOGENOM" id="CLU_004844_1_1_1"/>
<dbReference type="InterPro" id="IPR000977">
    <property type="entry name" value="DNA_ligase_ATP-dep"/>
</dbReference>
<keyword evidence="12 15" id="KW-0234">DNA repair</keyword>
<comment type="subcellular location">
    <subcellularLocation>
        <location evidence="2">Nucleus</location>
    </subcellularLocation>
</comment>
<dbReference type="InParanoid" id="H2ANJ1"/>
<keyword evidence="13" id="KW-0539">Nucleus</keyword>
<evidence type="ECO:0000256" key="12">
    <source>
        <dbReference type="ARBA" id="ARBA00023204"/>
    </source>
</evidence>
<dbReference type="InterPro" id="IPR044125">
    <property type="entry name" value="Adenylation_DNA_ligase_IV"/>
</dbReference>
<evidence type="ECO:0000256" key="13">
    <source>
        <dbReference type="ARBA" id="ARBA00023242"/>
    </source>
</evidence>